<gene>
    <name evidence="3" type="ORF">UFOVP658_173</name>
</gene>
<feature type="compositionally biased region" description="Polar residues" evidence="1">
    <location>
        <begin position="42"/>
        <end position="62"/>
    </location>
</feature>
<protein>
    <submittedName>
        <fullName evidence="3">PASTA_pknB domain containing protein</fullName>
    </submittedName>
</protein>
<accession>A0A6J5NCK4</accession>
<dbReference type="Gene3D" id="3.30.10.20">
    <property type="match status" value="1"/>
</dbReference>
<feature type="domain" description="PASTA" evidence="2">
    <location>
        <begin position="12"/>
        <end position="86"/>
    </location>
</feature>
<dbReference type="InterPro" id="IPR005543">
    <property type="entry name" value="PASTA_dom"/>
</dbReference>
<organism evidence="3">
    <name type="scientific">uncultured Caudovirales phage</name>
    <dbReference type="NCBI Taxonomy" id="2100421"/>
    <lineage>
        <taxon>Viruses</taxon>
        <taxon>Duplodnaviria</taxon>
        <taxon>Heunggongvirae</taxon>
        <taxon>Uroviricota</taxon>
        <taxon>Caudoviricetes</taxon>
        <taxon>Peduoviridae</taxon>
        <taxon>Maltschvirus</taxon>
        <taxon>Maltschvirus maltsch</taxon>
    </lineage>
</organism>
<evidence type="ECO:0000259" key="2">
    <source>
        <dbReference type="PROSITE" id="PS51178"/>
    </source>
</evidence>
<evidence type="ECO:0000256" key="1">
    <source>
        <dbReference type="SAM" id="MobiDB-lite"/>
    </source>
</evidence>
<reference evidence="3" key="1">
    <citation type="submission" date="2020-04" db="EMBL/GenBank/DDBJ databases">
        <authorList>
            <person name="Chiriac C."/>
            <person name="Salcher M."/>
            <person name="Ghai R."/>
            <person name="Kavagutti S V."/>
        </authorList>
    </citation>
    <scope>NUCLEOTIDE SEQUENCE</scope>
</reference>
<dbReference type="PROSITE" id="PS51178">
    <property type="entry name" value="PASTA"/>
    <property type="match status" value="1"/>
</dbReference>
<sequence>MAGGANSEKEPDAPKGSVPNLVGLTSAAAPGAVTTAGFVGSASATTPINDPTGSIGNGNLNKVTSQTETAGAVMPVGEVIDYVVSTPYFPPFFPPFFPPHFPPFFPPHFPPHFPPFFPPHFPPHFPPFFPPHFPPHFPPFFPPSFK</sequence>
<name>A0A6J5NCK4_9CAUD</name>
<feature type="region of interest" description="Disordered" evidence="1">
    <location>
        <begin position="41"/>
        <end position="62"/>
    </location>
</feature>
<dbReference type="EMBL" id="LR796639">
    <property type="protein sequence ID" value="CAB4156819.1"/>
    <property type="molecule type" value="Genomic_DNA"/>
</dbReference>
<evidence type="ECO:0000313" key="3">
    <source>
        <dbReference type="EMBL" id="CAB4156819.1"/>
    </source>
</evidence>
<proteinExistence type="predicted"/>
<feature type="region of interest" description="Disordered" evidence="1">
    <location>
        <begin position="1"/>
        <end position="22"/>
    </location>
</feature>